<evidence type="ECO:0000256" key="1">
    <source>
        <dbReference type="SAM" id="MobiDB-lite"/>
    </source>
</evidence>
<sequence>MGRGCWRADRWAGSARCELGTDGRWVQACGQMSRELLGVSWGQMGRGYWRVDRWAGGSRCELGTDGQGAFERKKKSRPSKKTPNFLPSCEHRWGIYRSRRLDEER</sequence>
<accession>A0A9Q0QUF2</accession>
<feature type="region of interest" description="Disordered" evidence="1">
    <location>
        <begin position="65"/>
        <end position="86"/>
    </location>
</feature>
<evidence type="ECO:0000313" key="2">
    <source>
        <dbReference type="EMBL" id="KAJ4972328.1"/>
    </source>
</evidence>
<name>A0A9Q0QUF2_9MAGN</name>
<keyword evidence="3" id="KW-1185">Reference proteome</keyword>
<proteinExistence type="predicted"/>
<dbReference type="AlphaFoldDB" id="A0A9Q0QUF2"/>
<protein>
    <submittedName>
        <fullName evidence="2">Uncharacterized protein</fullName>
    </submittedName>
</protein>
<dbReference type="Proteomes" id="UP001141806">
    <property type="component" value="Unassembled WGS sequence"/>
</dbReference>
<evidence type="ECO:0000313" key="3">
    <source>
        <dbReference type="Proteomes" id="UP001141806"/>
    </source>
</evidence>
<comment type="caution">
    <text evidence="2">The sequence shown here is derived from an EMBL/GenBank/DDBJ whole genome shotgun (WGS) entry which is preliminary data.</text>
</comment>
<reference evidence="2" key="1">
    <citation type="journal article" date="2023" name="Plant J.">
        <title>The genome of the king protea, Protea cynaroides.</title>
        <authorList>
            <person name="Chang J."/>
            <person name="Duong T.A."/>
            <person name="Schoeman C."/>
            <person name="Ma X."/>
            <person name="Roodt D."/>
            <person name="Barker N."/>
            <person name="Li Z."/>
            <person name="Van de Peer Y."/>
            <person name="Mizrachi E."/>
        </authorList>
    </citation>
    <scope>NUCLEOTIDE SEQUENCE</scope>
    <source>
        <tissue evidence="2">Young leaves</tissue>
    </source>
</reference>
<gene>
    <name evidence="2" type="ORF">NE237_005427</name>
</gene>
<dbReference type="EMBL" id="JAMYWD010000005">
    <property type="protein sequence ID" value="KAJ4972328.1"/>
    <property type="molecule type" value="Genomic_DNA"/>
</dbReference>
<organism evidence="2 3">
    <name type="scientific">Protea cynaroides</name>
    <dbReference type="NCBI Taxonomy" id="273540"/>
    <lineage>
        <taxon>Eukaryota</taxon>
        <taxon>Viridiplantae</taxon>
        <taxon>Streptophyta</taxon>
        <taxon>Embryophyta</taxon>
        <taxon>Tracheophyta</taxon>
        <taxon>Spermatophyta</taxon>
        <taxon>Magnoliopsida</taxon>
        <taxon>Proteales</taxon>
        <taxon>Proteaceae</taxon>
        <taxon>Protea</taxon>
    </lineage>
</organism>